<protein>
    <submittedName>
        <fullName evidence="2">Uncharacterized protein YndB with AHSA1/START domain</fullName>
    </submittedName>
</protein>
<proteinExistence type="predicted"/>
<evidence type="ECO:0000313" key="3">
    <source>
        <dbReference type="Proteomes" id="UP000251835"/>
    </source>
</evidence>
<dbReference type="Gene3D" id="3.30.530.20">
    <property type="match status" value="1"/>
</dbReference>
<feature type="domain" description="START-like" evidence="1">
    <location>
        <begin position="1"/>
        <end position="127"/>
    </location>
</feature>
<dbReference type="Pfam" id="PF19569">
    <property type="entry name" value="START_2"/>
    <property type="match status" value="1"/>
</dbReference>
<gene>
    <name evidence="2" type="ORF">C7377_0473</name>
</gene>
<comment type="caution">
    <text evidence="2">The sequence shown here is derived from an EMBL/GenBank/DDBJ whole genome shotgun (WGS) entry which is preliminary data.</text>
</comment>
<dbReference type="RefSeq" id="WP_116495718.1">
    <property type="nucleotide sequence ID" value="NZ_QENZ01000003.1"/>
</dbReference>
<sequence>MPVKTKFEIEYPLRASAEMIYKRISNSAGLSEWFADNVTQQGSMFTFDWNGNKQRAKQIENERLRHVTYQWIDECDEEGSVFKFLLREDELTKSLSLIIEDFADEDEADETIELWDKQIGVLKRKLGI</sequence>
<accession>A0A7L4UQZ2</accession>
<evidence type="ECO:0000259" key="1">
    <source>
        <dbReference type="Pfam" id="PF19569"/>
    </source>
</evidence>
<name>A0A7L4UQZ2_BALHA</name>
<keyword evidence="3" id="KW-1185">Reference proteome</keyword>
<dbReference type="InterPro" id="IPR045736">
    <property type="entry name" value="START_2"/>
</dbReference>
<dbReference type="SUPFAM" id="SSF55961">
    <property type="entry name" value="Bet v1-like"/>
    <property type="match status" value="1"/>
</dbReference>
<dbReference type="Proteomes" id="UP000251835">
    <property type="component" value="Unassembled WGS sequence"/>
</dbReference>
<reference evidence="2 3" key="1">
    <citation type="submission" date="2018-05" db="EMBL/GenBank/DDBJ databases">
        <title>Genomic Encyclopedia of Type Strains, Phase IV (KMG-IV): sequencing the most valuable type-strain genomes for metagenomic binning, comparative biology and taxonomic classification.</title>
        <authorList>
            <person name="Goeker M."/>
        </authorList>
    </citation>
    <scope>NUCLEOTIDE SEQUENCE [LARGE SCALE GENOMIC DNA]</scope>
    <source>
        <strain evidence="2 3">DSM 28579</strain>
    </source>
</reference>
<evidence type="ECO:0000313" key="2">
    <source>
        <dbReference type="EMBL" id="PVX52170.1"/>
    </source>
</evidence>
<organism evidence="2 3">
    <name type="scientific">Balneicella halophila</name>
    <dbReference type="NCBI Taxonomy" id="1537566"/>
    <lineage>
        <taxon>Bacteria</taxon>
        <taxon>Pseudomonadati</taxon>
        <taxon>Bacteroidota</taxon>
        <taxon>Bacteroidia</taxon>
        <taxon>Bacteroidales</taxon>
        <taxon>Balneicellaceae</taxon>
        <taxon>Balneicella</taxon>
    </lineage>
</organism>
<dbReference type="InterPro" id="IPR023393">
    <property type="entry name" value="START-like_dom_sf"/>
</dbReference>
<dbReference type="EMBL" id="QENZ01000003">
    <property type="protein sequence ID" value="PVX52170.1"/>
    <property type="molecule type" value="Genomic_DNA"/>
</dbReference>
<dbReference type="AlphaFoldDB" id="A0A7L4UQZ2"/>